<feature type="region of interest" description="Disordered" evidence="2">
    <location>
        <begin position="25"/>
        <end position="77"/>
    </location>
</feature>
<dbReference type="GO" id="GO:0071816">
    <property type="term" value="P:tail-anchored membrane protein insertion into ER membrane"/>
    <property type="evidence" value="ECO:0007669"/>
    <property type="project" value="TreeGrafter"/>
</dbReference>
<keyword evidence="5" id="KW-1185">Reference proteome</keyword>
<dbReference type="eggNOG" id="KOG2825">
    <property type="taxonomic scope" value="Eukaryota"/>
</dbReference>
<reference evidence="4 5" key="1">
    <citation type="submission" date="2011-10" db="EMBL/GenBank/DDBJ databases">
        <authorList>
            <person name="Genoscope - CEA"/>
        </authorList>
    </citation>
    <scope>NUCLEOTIDE SEQUENCE [LARGE SCALE GENOMIC DNA]</scope>
    <source>
        <strain evidence="4 5">RCC 1105</strain>
    </source>
</reference>
<name>K8F9L6_9CHLO</name>
<dbReference type="Gene3D" id="3.40.50.300">
    <property type="entry name" value="P-loop containing nucleotide triphosphate hydrolases"/>
    <property type="match status" value="1"/>
</dbReference>
<dbReference type="Pfam" id="PF02374">
    <property type="entry name" value="ArsA_ATPase"/>
    <property type="match status" value="1"/>
</dbReference>
<dbReference type="GO" id="GO:0005524">
    <property type="term" value="F:ATP binding"/>
    <property type="evidence" value="ECO:0007669"/>
    <property type="project" value="InterPro"/>
</dbReference>
<evidence type="ECO:0000256" key="1">
    <source>
        <dbReference type="SAM" id="Coils"/>
    </source>
</evidence>
<gene>
    <name evidence="4" type="ordered locus">Bathy10g03130</name>
</gene>
<evidence type="ECO:0000313" key="5">
    <source>
        <dbReference type="Proteomes" id="UP000198341"/>
    </source>
</evidence>
<dbReference type="GO" id="GO:0016887">
    <property type="term" value="F:ATP hydrolysis activity"/>
    <property type="evidence" value="ECO:0007669"/>
    <property type="project" value="InterPro"/>
</dbReference>
<dbReference type="InterPro" id="IPR016300">
    <property type="entry name" value="ATPase_ArsA/GET3"/>
</dbReference>
<accession>K8F9L6</accession>
<dbReference type="GO" id="GO:0043529">
    <property type="term" value="C:GET complex"/>
    <property type="evidence" value="ECO:0007669"/>
    <property type="project" value="TreeGrafter"/>
</dbReference>
<proteinExistence type="predicted"/>
<dbReference type="EMBL" id="FO082269">
    <property type="protein sequence ID" value="CCO18298.1"/>
    <property type="molecule type" value="Genomic_DNA"/>
</dbReference>
<dbReference type="NCBIfam" id="TIGR00345">
    <property type="entry name" value="GET3_arsA_TRC40"/>
    <property type="match status" value="1"/>
</dbReference>
<keyword evidence="1" id="KW-0175">Coiled coil</keyword>
<dbReference type="AlphaFoldDB" id="K8F9L6"/>
<dbReference type="InterPro" id="IPR027417">
    <property type="entry name" value="P-loop_NTPase"/>
</dbReference>
<dbReference type="OrthoDB" id="1770at2759"/>
<dbReference type="Proteomes" id="UP000198341">
    <property type="component" value="Chromosome 10"/>
</dbReference>
<feature type="coiled-coil region" evidence="1">
    <location>
        <begin position="354"/>
        <end position="384"/>
    </location>
</feature>
<dbReference type="InterPro" id="IPR025723">
    <property type="entry name" value="ArsA/GET3_ATPase-like"/>
</dbReference>
<dbReference type="STRING" id="41875.K8F9L6"/>
<dbReference type="RefSeq" id="XP_007510765.1">
    <property type="nucleotide sequence ID" value="XM_007510703.1"/>
</dbReference>
<evidence type="ECO:0000313" key="4">
    <source>
        <dbReference type="EMBL" id="CCO18298.1"/>
    </source>
</evidence>
<dbReference type="GeneID" id="19013388"/>
<evidence type="ECO:0000256" key="2">
    <source>
        <dbReference type="SAM" id="MobiDB-lite"/>
    </source>
</evidence>
<dbReference type="KEGG" id="bpg:Bathy10g03130"/>
<dbReference type="SUPFAM" id="SSF52540">
    <property type="entry name" value="P-loop containing nucleoside triphosphate hydrolases"/>
    <property type="match status" value="1"/>
</dbReference>
<sequence>MSSSLSSSSPVFFFANTRQRMRSRDSCCASLSSSSSAKPSSSFLSGGGGRRKRRFAPPAALRNAAKNTNERMTTRRRSKDDFNNADYYYYYYHDFSATTRRKRTTTTTTLPTRRRAFVFSSRNNKRGRRSSIAHAAADANGGSTDVFEEMSSIRTRKYYLVGGKGGVGKTSLSASLAVKFATSGQHPTLIVSTDPAHSLSDSLAQDVSSGVPVAVEGTDGMLWAMEIDTSQAKSEFSEFSKSADFTKGASDFMGSVGLSGISDSLQDLKLGELLDTPPPGLDEAIAIAKVVQFTKDEKYAKFTRIVFDTAPTGHTLRLLSLPEFLDKSIGKIVRLRQKLTSAGDMVKGLFGQENQNQDAAVEKLENLKKRLQEVKDLFRNKETTEFVIATIPTVLGMSESGRLLKSLRDETVPCTKIVINQILNVDVADFQDAADACNAAAEKLKTSTDETSKDADVQTLISESERLASASKRAVSFVRMKEKDQRKAMEMLDTDAGLKTLKRIEAPMFDLEIRGVPALKYFGDQVW</sequence>
<dbReference type="CDD" id="cd02035">
    <property type="entry name" value="ArsA"/>
    <property type="match status" value="1"/>
</dbReference>
<feature type="compositionally biased region" description="Low complexity" evidence="2">
    <location>
        <begin position="26"/>
        <end position="44"/>
    </location>
</feature>
<dbReference type="PANTHER" id="PTHR10803">
    <property type="entry name" value="ARSENICAL PUMP-DRIVING ATPASE ARSENITE-TRANSLOCATING ATPASE"/>
    <property type="match status" value="1"/>
</dbReference>
<organism evidence="4 5">
    <name type="scientific">Bathycoccus prasinos</name>
    <dbReference type="NCBI Taxonomy" id="41875"/>
    <lineage>
        <taxon>Eukaryota</taxon>
        <taxon>Viridiplantae</taxon>
        <taxon>Chlorophyta</taxon>
        <taxon>Mamiellophyceae</taxon>
        <taxon>Mamiellales</taxon>
        <taxon>Bathycoccaceae</taxon>
        <taxon>Bathycoccus</taxon>
    </lineage>
</organism>
<feature type="domain" description="ArsA/GET3 Anion-transporting ATPase-like" evidence="3">
    <location>
        <begin position="157"/>
        <end position="454"/>
    </location>
</feature>
<feature type="compositionally biased region" description="Basic and acidic residues" evidence="2">
    <location>
        <begin position="68"/>
        <end position="77"/>
    </location>
</feature>
<evidence type="ECO:0000259" key="3">
    <source>
        <dbReference type="Pfam" id="PF02374"/>
    </source>
</evidence>
<dbReference type="PANTHER" id="PTHR10803:SF0">
    <property type="entry name" value="ATPASE GET3B"/>
    <property type="match status" value="1"/>
</dbReference>
<protein>
    <recommendedName>
        <fullName evidence="3">ArsA/GET3 Anion-transporting ATPase-like domain-containing protein</fullName>
    </recommendedName>
</protein>